<dbReference type="AlphaFoldDB" id="A0A1E5HDD0"/>
<gene>
    <name evidence="1" type="ORF">BCR24_13900</name>
</gene>
<evidence type="ECO:0000313" key="2">
    <source>
        <dbReference type="Proteomes" id="UP000094469"/>
    </source>
</evidence>
<accession>A0A1E5HDD0</accession>
<name>A0A1E5HDD0_9ENTE</name>
<evidence type="ECO:0000313" key="1">
    <source>
        <dbReference type="EMBL" id="OEG22944.1"/>
    </source>
</evidence>
<protein>
    <submittedName>
        <fullName evidence="1">Uncharacterized protein</fullName>
    </submittedName>
</protein>
<organism evidence="1 2">
    <name type="scientific">Enterococcus ureilyticus</name>
    <dbReference type="NCBI Taxonomy" id="1131292"/>
    <lineage>
        <taxon>Bacteria</taxon>
        <taxon>Bacillati</taxon>
        <taxon>Bacillota</taxon>
        <taxon>Bacilli</taxon>
        <taxon>Lactobacillales</taxon>
        <taxon>Enterococcaceae</taxon>
        <taxon>Enterococcus</taxon>
    </lineage>
</organism>
<keyword evidence="2" id="KW-1185">Reference proteome</keyword>
<dbReference type="EMBL" id="MIKC01000009">
    <property type="protein sequence ID" value="OEG22944.1"/>
    <property type="molecule type" value="Genomic_DNA"/>
</dbReference>
<proteinExistence type="predicted"/>
<comment type="caution">
    <text evidence="1">The sequence shown here is derived from an EMBL/GenBank/DDBJ whole genome shotgun (WGS) entry which is preliminary data.</text>
</comment>
<dbReference type="Proteomes" id="UP000094469">
    <property type="component" value="Unassembled WGS sequence"/>
</dbReference>
<reference evidence="2" key="1">
    <citation type="submission" date="2016-09" db="EMBL/GenBank/DDBJ databases">
        <authorList>
            <person name="Gulvik C.A."/>
        </authorList>
    </citation>
    <scope>NUCLEOTIDE SEQUENCE [LARGE SCALE GENOMIC DNA]</scope>
    <source>
        <strain evidence="2">LMG 26676</strain>
    </source>
</reference>
<sequence length="231" mass="27117">MVEKLLKEKLQIKKNRNKIISIVSLLLVLFVVVLSVKKKQSNELEYMELQVIDNIVGTYEEGDSYTSSGEWIKFLNVYRRDGKYKIDINPLYVKLKMDNNYKEAEELMQTKKEVVNLMQLRLDDLINNGYQSFLDSLPKEVKKKTISLLLDYAKEDPNREETINFILNGGSPIHKNGIQIDVATNIVHDLVDEVIFKDKINSEKYEKLHGLSDKFFRKDFYPIELYDKEKK</sequence>
<dbReference type="RefSeq" id="WP_069639591.1">
    <property type="nucleotide sequence ID" value="NZ_JAFBEZ010000017.1"/>
</dbReference>